<keyword evidence="1 4" id="KW-0663">Pyridoxal phosphate</keyword>
<evidence type="ECO:0000313" key="6">
    <source>
        <dbReference type="EMBL" id="OGZ11327.1"/>
    </source>
</evidence>
<evidence type="ECO:0000256" key="3">
    <source>
        <dbReference type="PIRSR" id="PIRSR000390-1"/>
    </source>
</evidence>
<evidence type="ECO:0008006" key="8">
    <source>
        <dbReference type="Google" id="ProtNLM"/>
    </source>
</evidence>
<dbReference type="PANTHER" id="PTHR30244:SF36">
    <property type="entry name" value="3-OXO-GLUCOSE-6-PHOSPHATE:GLUTAMATE AMINOTRANSFERASE"/>
    <property type="match status" value="1"/>
</dbReference>
<comment type="caution">
    <text evidence="6">The sequence shown here is derived from an EMBL/GenBank/DDBJ whole genome shotgun (WGS) entry which is preliminary data.</text>
</comment>
<dbReference type="SUPFAM" id="SSF53383">
    <property type="entry name" value="PLP-dependent transferases"/>
    <property type="match status" value="1"/>
</dbReference>
<evidence type="ECO:0000256" key="5">
    <source>
        <dbReference type="RuleBase" id="RU004508"/>
    </source>
</evidence>
<organism evidence="6 7">
    <name type="scientific">Candidatus Lloydbacteria bacterium RIFCSPHIGHO2_02_FULL_54_17</name>
    <dbReference type="NCBI Taxonomy" id="1798664"/>
    <lineage>
        <taxon>Bacteria</taxon>
        <taxon>Candidatus Lloydiibacteriota</taxon>
    </lineage>
</organism>
<dbReference type="GO" id="GO:0000271">
    <property type="term" value="P:polysaccharide biosynthetic process"/>
    <property type="evidence" value="ECO:0007669"/>
    <property type="project" value="TreeGrafter"/>
</dbReference>
<dbReference type="AlphaFoldDB" id="A0A1G2DCF3"/>
<dbReference type="EMBL" id="MHLO01000035">
    <property type="protein sequence ID" value="OGZ11327.1"/>
    <property type="molecule type" value="Genomic_DNA"/>
</dbReference>
<dbReference type="InterPro" id="IPR015421">
    <property type="entry name" value="PyrdxlP-dep_Trfase_major"/>
</dbReference>
<evidence type="ECO:0000313" key="7">
    <source>
        <dbReference type="Proteomes" id="UP000178636"/>
    </source>
</evidence>
<dbReference type="STRING" id="1798664.A3C93_05305"/>
<comment type="similarity">
    <text evidence="2 5">Belongs to the DegT/DnrJ/EryC1 family.</text>
</comment>
<dbReference type="GO" id="GO:0008483">
    <property type="term" value="F:transaminase activity"/>
    <property type="evidence" value="ECO:0007669"/>
    <property type="project" value="TreeGrafter"/>
</dbReference>
<dbReference type="InterPro" id="IPR015424">
    <property type="entry name" value="PyrdxlP-dep_Trfase"/>
</dbReference>
<accession>A0A1G2DCF3</accession>
<evidence type="ECO:0000256" key="1">
    <source>
        <dbReference type="ARBA" id="ARBA00022898"/>
    </source>
</evidence>
<dbReference type="Pfam" id="PF01041">
    <property type="entry name" value="DegT_DnrJ_EryC1"/>
    <property type="match status" value="1"/>
</dbReference>
<dbReference type="InterPro" id="IPR000653">
    <property type="entry name" value="DegT/StrS_aminotransferase"/>
</dbReference>
<dbReference type="Proteomes" id="UP000178636">
    <property type="component" value="Unassembled WGS sequence"/>
</dbReference>
<dbReference type="PIRSF" id="PIRSF000390">
    <property type="entry name" value="PLP_StrS"/>
    <property type="match status" value="1"/>
</dbReference>
<evidence type="ECO:0000256" key="2">
    <source>
        <dbReference type="ARBA" id="ARBA00037999"/>
    </source>
</evidence>
<dbReference type="GO" id="GO:0030170">
    <property type="term" value="F:pyridoxal phosphate binding"/>
    <property type="evidence" value="ECO:0007669"/>
    <property type="project" value="UniProtKB-ARBA"/>
</dbReference>
<name>A0A1G2DCF3_9BACT</name>
<dbReference type="Gene3D" id="3.90.1150.10">
    <property type="entry name" value="Aspartate Aminotransferase, domain 1"/>
    <property type="match status" value="1"/>
</dbReference>
<proteinExistence type="inferred from homology"/>
<sequence>MAKNIPMNNFVRRYRANKRAIDRAVGGVLQSGWFVMGPELAKFERAFARYLGAKHVLGVHSGTDALYLALRALDVGLGDEVITVAHTATPTASAIRLAGATPVFVDIDEKTFNIDPKLIERAITKRTKVILPVHLYGYPADMGEIMRIAKKHKLFVLEDCAQAAGATWRGRKVGTFGHINAFSFYPTKNLGTFGDGGAVATDDPKLSERVRWIRQYGETERYKNKVEGINSRLEELQASVLNWGLPKLAGWNKKRAAIAKRYLQGLRGLPSVLPYAGGGGGTHVWHLFVVRTKRRDALKEFLAKKGVATGIHYPIPIHLQEAYRFLGYKKGDLPVTERVVGEILSLPIFPEMTREEQEKVIREIKGFFGGST</sequence>
<dbReference type="PANTHER" id="PTHR30244">
    <property type="entry name" value="TRANSAMINASE"/>
    <property type="match status" value="1"/>
</dbReference>
<protein>
    <recommendedName>
        <fullName evidence="8">Erythromycin biosynthesis sensory transduction protein eryC1</fullName>
    </recommendedName>
</protein>
<reference evidence="6 7" key="1">
    <citation type="journal article" date="2016" name="Nat. Commun.">
        <title>Thousands of microbial genomes shed light on interconnected biogeochemical processes in an aquifer system.</title>
        <authorList>
            <person name="Anantharaman K."/>
            <person name="Brown C.T."/>
            <person name="Hug L.A."/>
            <person name="Sharon I."/>
            <person name="Castelle C.J."/>
            <person name="Probst A.J."/>
            <person name="Thomas B.C."/>
            <person name="Singh A."/>
            <person name="Wilkins M.J."/>
            <person name="Karaoz U."/>
            <person name="Brodie E.L."/>
            <person name="Williams K.H."/>
            <person name="Hubbard S.S."/>
            <person name="Banfield J.F."/>
        </authorList>
    </citation>
    <scope>NUCLEOTIDE SEQUENCE [LARGE SCALE GENOMIC DNA]</scope>
</reference>
<dbReference type="InterPro" id="IPR015422">
    <property type="entry name" value="PyrdxlP-dep_Trfase_small"/>
</dbReference>
<dbReference type="FunFam" id="3.40.640.10:FF:000089">
    <property type="entry name" value="Aminotransferase, DegT/DnrJ/EryC1/StrS family"/>
    <property type="match status" value="1"/>
</dbReference>
<dbReference type="Gene3D" id="3.40.640.10">
    <property type="entry name" value="Type I PLP-dependent aspartate aminotransferase-like (Major domain)"/>
    <property type="match status" value="1"/>
</dbReference>
<feature type="modified residue" description="N6-(pyridoxal phosphate)lysine" evidence="4">
    <location>
        <position position="188"/>
    </location>
</feature>
<dbReference type="CDD" id="cd00616">
    <property type="entry name" value="AHBA_syn"/>
    <property type="match status" value="1"/>
</dbReference>
<evidence type="ECO:0000256" key="4">
    <source>
        <dbReference type="PIRSR" id="PIRSR000390-2"/>
    </source>
</evidence>
<feature type="active site" description="Proton acceptor" evidence="3">
    <location>
        <position position="188"/>
    </location>
</feature>
<gene>
    <name evidence="6" type="ORF">A3C93_05305</name>
</gene>